<dbReference type="Gene3D" id="3.90.226.10">
    <property type="entry name" value="2-enoyl-CoA Hydratase, Chain A, domain 1"/>
    <property type="match status" value="1"/>
</dbReference>
<dbReference type="OrthoDB" id="9795613at2"/>
<accession>A0A4R5QLN3</accession>
<dbReference type="GO" id="GO:0008300">
    <property type="term" value="P:isoprenoid catabolic process"/>
    <property type="evidence" value="ECO:0007669"/>
    <property type="project" value="TreeGrafter"/>
</dbReference>
<dbReference type="SUPFAM" id="SSF52096">
    <property type="entry name" value="ClpP/crotonase"/>
    <property type="match status" value="1"/>
</dbReference>
<organism evidence="3 4">
    <name type="scientific">Dankookia rubra</name>
    <dbReference type="NCBI Taxonomy" id="1442381"/>
    <lineage>
        <taxon>Bacteria</taxon>
        <taxon>Pseudomonadati</taxon>
        <taxon>Pseudomonadota</taxon>
        <taxon>Alphaproteobacteria</taxon>
        <taxon>Acetobacterales</taxon>
        <taxon>Roseomonadaceae</taxon>
        <taxon>Dankookia</taxon>
    </lineage>
</organism>
<dbReference type="AlphaFoldDB" id="A0A4R5QLN3"/>
<sequence>MMPKPMMPRLMAAMPGSPACLGAGMPRSGRLARPPPRPHPPPPEEKCRMADDTPLLVTREGPVVRATMNRPERRNALSEAMGAAWDRLLADLAQDATARVLVIAGAGGHFCAGLDLTEVASDQTPEQKLARQTTRNRRTGQRFVDISALPQVVIATVEGACHAGGLGFCCAADIAFGAATARFAAPEVRRGLVPAQILPWLARRAGRTAATRLVLEAAVIEAAEAGRIGLLHQVLPDAAALEAQVQRTIAAVLEGAPGALAETKGLLAALGPISPEGYAEAGAAAFARTASGAEAAEGIAAFKAKRKASWVK</sequence>
<dbReference type="InterPro" id="IPR001753">
    <property type="entry name" value="Enoyl-CoA_hydra/iso"/>
</dbReference>
<reference evidence="3 4" key="1">
    <citation type="journal article" date="2016" name="J. Microbiol.">
        <title>Dankookia rubra gen. nov., sp. nov., an alphaproteobacterium isolated from sediment of a shallow stream.</title>
        <authorList>
            <person name="Kim W.H."/>
            <person name="Kim D.H."/>
            <person name="Kang K."/>
            <person name="Ahn T.Y."/>
        </authorList>
    </citation>
    <scope>NUCLEOTIDE SEQUENCE [LARGE SCALE GENOMIC DNA]</scope>
    <source>
        <strain evidence="3 4">JCM30602</strain>
    </source>
</reference>
<dbReference type="PANTHER" id="PTHR42964">
    <property type="entry name" value="ENOYL-COA HYDRATASE"/>
    <property type="match status" value="1"/>
</dbReference>
<protein>
    <submittedName>
        <fullName evidence="3">Enoyl-CoA hydratase/isomerase family protein</fullName>
    </submittedName>
</protein>
<dbReference type="PANTHER" id="PTHR42964:SF1">
    <property type="entry name" value="POLYKETIDE BIOSYNTHESIS ENOYL-COA HYDRATASE PKSH-RELATED"/>
    <property type="match status" value="1"/>
</dbReference>
<dbReference type="InterPro" id="IPR014748">
    <property type="entry name" value="Enoyl-CoA_hydra_C"/>
</dbReference>
<evidence type="ECO:0000256" key="2">
    <source>
        <dbReference type="SAM" id="MobiDB-lite"/>
    </source>
</evidence>
<dbReference type="Proteomes" id="UP000295096">
    <property type="component" value="Unassembled WGS sequence"/>
</dbReference>
<comment type="caution">
    <text evidence="3">The sequence shown here is derived from an EMBL/GenBank/DDBJ whole genome shotgun (WGS) entry which is preliminary data.</text>
</comment>
<gene>
    <name evidence="3" type="ORF">E2C06_04665</name>
</gene>
<dbReference type="GO" id="GO:0016853">
    <property type="term" value="F:isomerase activity"/>
    <property type="evidence" value="ECO:0007669"/>
    <property type="project" value="UniProtKB-KW"/>
</dbReference>
<dbReference type="InterPro" id="IPR029045">
    <property type="entry name" value="ClpP/crotonase-like_dom_sf"/>
</dbReference>
<dbReference type="InterPro" id="IPR051683">
    <property type="entry name" value="Enoyl-CoA_Hydratase/Isomerase"/>
</dbReference>
<proteinExistence type="inferred from homology"/>
<keyword evidence="4" id="KW-1185">Reference proteome</keyword>
<dbReference type="CDD" id="cd06558">
    <property type="entry name" value="crotonase-like"/>
    <property type="match status" value="1"/>
</dbReference>
<evidence type="ECO:0000256" key="1">
    <source>
        <dbReference type="ARBA" id="ARBA00005254"/>
    </source>
</evidence>
<dbReference type="EMBL" id="SMSJ01000004">
    <property type="protein sequence ID" value="TDH63627.1"/>
    <property type="molecule type" value="Genomic_DNA"/>
</dbReference>
<keyword evidence="3" id="KW-0413">Isomerase</keyword>
<dbReference type="Gene3D" id="1.10.12.10">
    <property type="entry name" value="Lyase 2-enoyl-coa Hydratase, Chain A, domain 2"/>
    <property type="match status" value="1"/>
</dbReference>
<comment type="similarity">
    <text evidence="1">Belongs to the enoyl-CoA hydratase/isomerase family.</text>
</comment>
<name>A0A4R5QLN3_9PROT</name>
<evidence type="ECO:0000313" key="4">
    <source>
        <dbReference type="Proteomes" id="UP000295096"/>
    </source>
</evidence>
<feature type="region of interest" description="Disordered" evidence="2">
    <location>
        <begin position="21"/>
        <end position="49"/>
    </location>
</feature>
<dbReference type="Pfam" id="PF00378">
    <property type="entry name" value="ECH_1"/>
    <property type="match status" value="1"/>
</dbReference>
<evidence type="ECO:0000313" key="3">
    <source>
        <dbReference type="EMBL" id="TDH63627.1"/>
    </source>
</evidence>